<reference evidence="1 2" key="1">
    <citation type="submission" date="2013-07" db="EMBL/GenBank/DDBJ databases">
        <title>Comparative Genomic and Metabolomic Analysis of Twelve Strains of Pseudoalteromonas luteoviolacea.</title>
        <authorList>
            <person name="Vynne N.G."/>
            <person name="Mansson M."/>
            <person name="Gram L."/>
        </authorList>
    </citation>
    <scope>NUCLEOTIDE SEQUENCE [LARGE SCALE GENOMIC DNA]</scope>
    <source>
        <strain evidence="1 2">H33</strain>
    </source>
</reference>
<proteinExistence type="predicted"/>
<dbReference type="Proteomes" id="UP000076503">
    <property type="component" value="Unassembled WGS sequence"/>
</dbReference>
<protein>
    <submittedName>
        <fullName evidence="1">Uncharacterized protein</fullName>
    </submittedName>
</protein>
<dbReference type="PATRIC" id="fig|1365251.3.peg.1941"/>
<dbReference type="EMBL" id="AUXZ01000068">
    <property type="protein sequence ID" value="KZN51428.1"/>
    <property type="molecule type" value="Genomic_DNA"/>
</dbReference>
<comment type="caution">
    <text evidence="1">The sequence shown here is derived from an EMBL/GenBank/DDBJ whole genome shotgun (WGS) entry which is preliminary data.</text>
</comment>
<accession>A0A162AKH9</accession>
<gene>
    <name evidence="1" type="ORF">N476_13655</name>
</gene>
<evidence type="ECO:0000313" key="1">
    <source>
        <dbReference type="EMBL" id="KZN51428.1"/>
    </source>
</evidence>
<dbReference type="AlphaFoldDB" id="A0A162AKH9"/>
<organism evidence="1 2">
    <name type="scientific">Pseudoalteromonas luteoviolacea H33</name>
    <dbReference type="NCBI Taxonomy" id="1365251"/>
    <lineage>
        <taxon>Bacteria</taxon>
        <taxon>Pseudomonadati</taxon>
        <taxon>Pseudomonadota</taxon>
        <taxon>Gammaproteobacteria</taxon>
        <taxon>Alteromonadales</taxon>
        <taxon>Pseudoalteromonadaceae</taxon>
        <taxon>Pseudoalteromonas</taxon>
    </lineage>
</organism>
<evidence type="ECO:0000313" key="2">
    <source>
        <dbReference type="Proteomes" id="UP000076503"/>
    </source>
</evidence>
<sequence length="55" mass="6173">MFNLTIENFDSSKKSGKTKTTSVNVITSLENLKAVSGGRASGNYPKRRFSYTQRR</sequence>
<name>A0A162AKH9_9GAMM</name>